<evidence type="ECO:0000256" key="1">
    <source>
        <dbReference type="SAM" id="SignalP"/>
    </source>
</evidence>
<dbReference type="PANTHER" id="PTHR11803">
    <property type="entry name" value="2-IMINOBUTANOATE/2-IMINOPROPANOATE DEAMINASE RIDA"/>
    <property type="match status" value="1"/>
</dbReference>
<dbReference type="Proteomes" id="UP001189429">
    <property type="component" value="Unassembled WGS sequence"/>
</dbReference>
<name>A0ABN9PBK0_9DINO</name>
<dbReference type="InterPro" id="IPR006175">
    <property type="entry name" value="YjgF/YER057c/UK114"/>
</dbReference>
<gene>
    <name evidence="2" type="ORF">PCOR1329_LOCUS446</name>
</gene>
<comment type="caution">
    <text evidence="2">The sequence shown here is derived from an EMBL/GenBank/DDBJ whole genome shotgun (WGS) entry which is preliminary data.</text>
</comment>
<dbReference type="Pfam" id="PF01042">
    <property type="entry name" value="Ribonuc_L-PSP"/>
    <property type="match status" value="3"/>
</dbReference>
<evidence type="ECO:0000313" key="2">
    <source>
        <dbReference type="EMBL" id="CAK0788595.1"/>
    </source>
</evidence>
<feature type="chain" id="PRO_5046101001" evidence="1">
    <location>
        <begin position="19"/>
        <end position="400"/>
    </location>
</feature>
<dbReference type="InterPro" id="IPR035959">
    <property type="entry name" value="RutC-like_sf"/>
</dbReference>
<dbReference type="EMBL" id="CAUYUJ010000092">
    <property type="protein sequence ID" value="CAK0788595.1"/>
    <property type="molecule type" value="Genomic_DNA"/>
</dbReference>
<keyword evidence="1" id="KW-0732">Signal</keyword>
<reference evidence="2" key="1">
    <citation type="submission" date="2023-10" db="EMBL/GenBank/DDBJ databases">
        <authorList>
            <person name="Chen Y."/>
            <person name="Shah S."/>
            <person name="Dougan E. K."/>
            <person name="Thang M."/>
            <person name="Chan C."/>
        </authorList>
    </citation>
    <scope>NUCLEOTIDE SEQUENCE [LARGE SCALE GENOMIC DNA]</scope>
</reference>
<protein>
    <submittedName>
        <fullName evidence="2">Uncharacterized protein</fullName>
    </submittedName>
</protein>
<sequence>MARLAVAALGCGCLGVAATVVREPVRVPGWPELKGTEDMVYVSGLGGMDMRTGKKAAGVGNETRQALSSLSELMQAAGGSLEDVVSCGVMLADLKRDFGEMNAAYAKFFPKSPPSRVAVQAGLAGGSVEIKCIASLRGGKEVVAVPGWPSMAGKVPLSMVTRAHGTVYASGMQGLNMSTFRPVPGGVAAETAQTLANVGEALEAAGSGLDLALGCEVSLADMAAYVAAFPKAGRLGGLPARIAVQVGGLAGSGRVEIRCTGATPGLRPVLVTAPAHWKSGPVPFSFATKAGGMVYVSGMAGIDMATMRMAPGGVGNETRQALSNIKELLESAGTTIENVVECEVSLADMADFKEMNAAYAPFWPQAPPARAAVQVGGLFSGRVEIKCTAAAGAGSAELVV</sequence>
<evidence type="ECO:0000313" key="3">
    <source>
        <dbReference type="Proteomes" id="UP001189429"/>
    </source>
</evidence>
<dbReference type="CDD" id="cd00448">
    <property type="entry name" value="YjgF_YER057c_UK114_family"/>
    <property type="match status" value="3"/>
</dbReference>
<accession>A0ABN9PBK0</accession>
<dbReference type="Gene3D" id="3.30.1330.40">
    <property type="entry name" value="RutC-like"/>
    <property type="match status" value="3"/>
</dbReference>
<proteinExistence type="predicted"/>
<keyword evidence="3" id="KW-1185">Reference proteome</keyword>
<feature type="signal peptide" evidence="1">
    <location>
        <begin position="1"/>
        <end position="18"/>
    </location>
</feature>
<organism evidence="2 3">
    <name type="scientific">Prorocentrum cordatum</name>
    <dbReference type="NCBI Taxonomy" id="2364126"/>
    <lineage>
        <taxon>Eukaryota</taxon>
        <taxon>Sar</taxon>
        <taxon>Alveolata</taxon>
        <taxon>Dinophyceae</taxon>
        <taxon>Prorocentrales</taxon>
        <taxon>Prorocentraceae</taxon>
        <taxon>Prorocentrum</taxon>
    </lineage>
</organism>
<dbReference type="SUPFAM" id="SSF55298">
    <property type="entry name" value="YjgF-like"/>
    <property type="match status" value="3"/>
</dbReference>
<dbReference type="PANTHER" id="PTHR11803:SF39">
    <property type="entry name" value="2-IMINOBUTANOATE_2-IMINOPROPANOATE DEAMINASE"/>
    <property type="match status" value="1"/>
</dbReference>